<evidence type="ECO:0000313" key="2">
    <source>
        <dbReference type="EMBL" id="SDE96273.1"/>
    </source>
</evidence>
<feature type="transmembrane region" description="Helical" evidence="1">
    <location>
        <begin position="140"/>
        <end position="158"/>
    </location>
</feature>
<feature type="transmembrane region" description="Helical" evidence="1">
    <location>
        <begin position="165"/>
        <end position="185"/>
    </location>
</feature>
<dbReference type="OrthoDB" id="2786532at2"/>
<keyword evidence="3" id="KW-1185">Reference proteome</keyword>
<evidence type="ECO:0000313" key="3">
    <source>
        <dbReference type="Proteomes" id="UP000198972"/>
    </source>
</evidence>
<dbReference type="STRING" id="670482.SAMN04488542_10432"/>
<keyword evidence="1" id="KW-0472">Membrane</keyword>
<feature type="transmembrane region" description="Helical" evidence="1">
    <location>
        <begin position="51"/>
        <end position="72"/>
    </location>
</feature>
<evidence type="ECO:0000256" key="1">
    <source>
        <dbReference type="SAM" id="Phobius"/>
    </source>
</evidence>
<protein>
    <submittedName>
        <fullName evidence="2">ABC-type transport system involved in multi-copper enzyme maturation, permease component</fullName>
    </submittedName>
</protein>
<dbReference type="Proteomes" id="UP000198972">
    <property type="component" value="Unassembled WGS sequence"/>
</dbReference>
<gene>
    <name evidence="2" type="ORF">SAMN04488542_10432</name>
</gene>
<keyword evidence="1" id="KW-1133">Transmembrane helix</keyword>
<name>A0A1G7H7G8_9BACL</name>
<dbReference type="AlphaFoldDB" id="A0A1G7H7G8"/>
<feature type="transmembrane region" description="Helical" evidence="1">
    <location>
        <begin position="253"/>
        <end position="273"/>
    </location>
</feature>
<accession>A0A1G7H7G8</accession>
<dbReference type="RefSeq" id="WP_091227374.1">
    <property type="nucleotide sequence ID" value="NZ_FNBG01000004.1"/>
</dbReference>
<feature type="transmembrane region" description="Helical" evidence="1">
    <location>
        <begin position="99"/>
        <end position="120"/>
    </location>
</feature>
<dbReference type="EMBL" id="FNBG01000004">
    <property type="protein sequence ID" value="SDE96273.1"/>
    <property type="molecule type" value="Genomic_DNA"/>
</dbReference>
<feature type="transmembrane region" description="Helical" evidence="1">
    <location>
        <begin position="226"/>
        <end position="246"/>
    </location>
</feature>
<sequence>MNKWLRQFRFELGMIFRNPWLLILLVLFGVLILWVVHDAHASQVFHAQSYNALTLVHTLSLGLVMLMGILAIRRDIRRKTYEWSDAIPLSNTTKITAKYVATLLYFTLFTIAATVIYAYYSAKTGGDASVTLTLSKYYATTFEVSYAVTLALSILLAICISNRIVYLIGFCAWMFGTFFMEIFLIDRMYLFPLRTFHLSQLFISIQMDNEVWATAQMDEELMYSRLFVLAFTLLLLVAGITILNCLRRTKHLFLVWGTAITALLLACGSFMPYGGLWQGRYAQYKEKLADPTIQTMEQFTPIQNPTYEITDYDVSMHRSQNDYLETKATIQLNVPTDGHVNELPFTLNRAFSVSQVKVNGVGVSFQHQGEQLTIKLNENISGPVKVEMDYAGVMMDYYMRSNGNGEFTAFVKGENVFLPQYIGWYPLPGYQSVYVKEVDHSNVRLAPVHYEMDNRAPANFRLTLTGFKSPLYTSIPEHERSEDRQIFAGPVNNKITLFGGELKEMKRSGLPVTVVTSPYNASAVNVILDHLSKMNDYYSSWLQNYKPNINQFIYFPINNYMPFTSENQTYVVTHGYWDNKYMSEILMNAMVVGSRNGGYLIENTEDDVRLQIRALLWYVYYREQEDITDKELKDGWGNSMLWELYDSNNSIDPARLGLRMSEQVGKAIDEGKSKQVKEVLSFFYNQNLEIVDDTGGDSPSGNRISYAQWEKEWKRVMESESGS</sequence>
<proteinExistence type="predicted"/>
<reference evidence="2 3" key="1">
    <citation type="submission" date="2016-10" db="EMBL/GenBank/DDBJ databases">
        <authorList>
            <person name="de Groot N.N."/>
        </authorList>
    </citation>
    <scope>NUCLEOTIDE SEQUENCE [LARGE SCALE GENOMIC DNA]</scope>
    <source>
        <strain evidence="2 3">DSM 28129</strain>
    </source>
</reference>
<organism evidence="2 3">
    <name type="scientific">Fontibacillus panacisegetis</name>
    <dbReference type="NCBI Taxonomy" id="670482"/>
    <lineage>
        <taxon>Bacteria</taxon>
        <taxon>Bacillati</taxon>
        <taxon>Bacillota</taxon>
        <taxon>Bacilli</taxon>
        <taxon>Bacillales</taxon>
        <taxon>Paenibacillaceae</taxon>
        <taxon>Fontibacillus</taxon>
    </lineage>
</organism>
<keyword evidence="1" id="KW-0812">Transmembrane</keyword>